<dbReference type="Proteomes" id="UP001469553">
    <property type="component" value="Unassembled WGS sequence"/>
</dbReference>
<evidence type="ECO:0000313" key="1">
    <source>
        <dbReference type="EMBL" id="MEQ2305361.1"/>
    </source>
</evidence>
<proteinExistence type="predicted"/>
<evidence type="ECO:0008006" key="3">
    <source>
        <dbReference type="Google" id="ProtNLM"/>
    </source>
</evidence>
<gene>
    <name evidence="1" type="ORF">AMECASPLE_037025</name>
</gene>
<organism evidence="1 2">
    <name type="scientific">Ameca splendens</name>
    <dbReference type="NCBI Taxonomy" id="208324"/>
    <lineage>
        <taxon>Eukaryota</taxon>
        <taxon>Metazoa</taxon>
        <taxon>Chordata</taxon>
        <taxon>Craniata</taxon>
        <taxon>Vertebrata</taxon>
        <taxon>Euteleostomi</taxon>
        <taxon>Actinopterygii</taxon>
        <taxon>Neopterygii</taxon>
        <taxon>Teleostei</taxon>
        <taxon>Neoteleostei</taxon>
        <taxon>Acanthomorphata</taxon>
        <taxon>Ovalentaria</taxon>
        <taxon>Atherinomorphae</taxon>
        <taxon>Cyprinodontiformes</taxon>
        <taxon>Goodeidae</taxon>
        <taxon>Ameca</taxon>
    </lineage>
</organism>
<sequence length="96" mass="11118">MIVSSYSRQFCILLPFFPTLQIVLSINLVSLSCVFQACRCAGRKEHPVPAIDGLCTHEALGQLMKIDLLQEFLYQMTWKTSRLDLWENMRIFFKSS</sequence>
<accession>A0ABV0ZHB0</accession>
<evidence type="ECO:0000313" key="2">
    <source>
        <dbReference type="Proteomes" id="UP001469553"/>
    </source>
</evidence>
<keyword evidence="2" id="KW-1185">Reference proteome</keyword>
<reference evidence="1 2" key="1">
    <citation type="submission" date="2021-06" db="EMBL/GenBank/DDBJ databases">
        <authorList>
            <person name="Palmer J.M."/>
        </authorList>
    </citation>
    <scope>NUCLEOTIDE SEQUENCE [LARGE SCALE GENOMIC DNA]</scope>
    <source>
        <strain evidence="1 2">AS_MEX2019</strain>
        <tissue evidence="1">Muscle</tissue>
    </source>
</reference>
<dbReference type="EMBL" id="JAHRIP010062511">
    <property type="protein sequence ID" value="MEQ2305361.1"/>
    <property type="molecule type" value="Genomic_DNA"/>
</dbReference>
<name>A0ABV0ZHB0_9TELE</name>
<comment type="caution">
    <text evidence="1">The sequence shown here is derived from an EMBL/GenBank/DDBJ whole genome shotgun (WGS) entry which is preliminary data.</text>
</comment>
<protein>
    <recommendedName>
        <fullName evidence="3">Secreted protein</fullName>
    </recommendedName>
</protein>